<dbReference type="GO" id="GO:0010043">
    <property type="term" value="P:response to zinc ion"/>
    <property type="evidence" value="ECO:0007669"/>
    <property type="project" value="TreeGrafter"/>
</dbReference>
<dbReference type="EMBL" id="QRWX01000001">
    <property type="protein sequence ID" value="RGT57915.1"/>
    <property type="molecule type" value="Genomic_DNA"/>
</dbReference>
<protein>
    <submittedName>
        <fullName evidence="10">Metal ABC transporter permease</fullName>
    </submittedName>
</protein>
<comment type="subcellular location">
    <subcellularLocation>
        <location evidence="1 8">Cell membrane</location>
        <topology evidence="1 8">Multi-pass membrane protein</topology>
    </subcellularLocation>
</comment>
<evidence type="ECO:0000313" key="11">
    <source>
        <dbReference type="Proteomes" id="UP000284731"/>
    </source>
</evidence>
<feature type="transmembrane region" description="Helical" evidence="9">
    <location>
        <begin position="12"/>
        <end position="36"/>
    </location>
</feature>
<feature type="transmembrane region" description="Helical" evidence="9">
    <location>
        <begin position="147"/>
        <end position="165"/>
    </location>
</feature>
<evidence type="ECO:0000256" key="2">
    <source>
        <dbReference type="ARBA" id="ARBA00008034"/>
    </source>
</evidence>
<keyword evidence="5 8" id="KW-0812">Transmembrane</keyword>
<evidence type="ECO:0000256" key="5">
    <source>
        <dbReference type="ARBA" id="ARBA00022692"/>
    </source>
</evidence>
<feature type="transmembrane region" description="Helical" evidence="9">
    <location>
        <begin position="263"/>
        <end position="284"/>
    </location>
</feature>
<proteinExistence type="inferred from homology"/>
<feature type="transmembrane region" description="Helical" evidence="9">
    <location>
        <begin position="233"/>
        <end position="251"/>
    </location>
</feature>
<accession>A0A412PIB5</accession>
<dbReference type="Gene3D" id="1.10.3470.10">
    <property type="entry name" value="ABC transporter involved in vitamin B12 uptake, BtuC"/>
    <property type="match status" value="1"/>
</dbReference>
<evidence type="ECO:0000256" key="1">
    <source>
        <dbReference type="ARBA" id="ARBA00004651"/>
    </source>
</evidence>
<dbReference type="InterPro" id="IPR037294">
    <property type="entry name" value="ABC_BtuC-like"/>
</dbReference>
<reference evidence="10 11" key="1">
    <citation type="submission" date="2018-08" db="EMBL/GenBank/DDBJ databases">
        <title>A genome reference for cultivated species of the human gut microbiota.</title>
        <authorList>
            <person name="Zou Y."/>
            <person name="Xue W."/>
            <person name="Luo G."/>
        </authorList>
    </citation>
    <scope>NUCLEOTIDE SEQUENCE [LARGE SCALE GENOMIC DNA]</scope>
    <source>
        <strain evidence="10 11">AF18-46</strain>
    </source>
</reference>
<dbReference type="Pfam" id="PF00950">
    <property type="entry name" value="ABC-3"/>
    <property type="match status" value="1"/>
</dbReference>
<organism evidence="10 11">
    <name type="scientific">Solobacterium moorei</name>
    <dbReference type="NCBI Taxonomy" id="102148"/>
    <lineage>
        <taxon>Bacteria</taxon>
        <taxon>Bacillati</taxon>
        <taxon>Bacillota</taxon>
        <taxon>Erysipelotrichia</taxon>
        <taxon>Erysipelotrichales</taxon>
        <taxon>Erysipelotrichaceae</taxon>
        <taxon>Solobacterium</taxon>
    </lineage>
</organism>
<evidence type="ECO:0000256" key="3">
    <source>
        <dbReference type="ARBA" id="ARBA00022448"/>
    </source>
</evidence>
<dbReference type="InterPro" id="IPR001626">
    <property type="entry name" value="ABC_TroCD"/>
</dbReference>
<comment type="caution">
    <text evidence="10">The sequence shown here is derived from an EMBL/GenBank/DDBJ whole genome shotgun (WGS) entry which is preliminary data.</text>
</comment>
<dbReference type="Proteomes" id="UP000284731">
    <property type="component" value="Unassembled WGS sequence"/>
</dbReference>
<dbReference type="SUPFAM" id="SSF81345">
    <property type="entry name" value="ABC transporter involved in vitamin B12 uptake, BtuC"/>
    <property type="match status" value="1"/>
</dbReference>
<evidence type="ECO:0000256" key="4">
    <source>
        <dbReference type="ARBA" id="ARBA00022475"/>
    </source>
</evidence>
<dbReference type="GeneID" id="89621019"/>
<evidence type="ECO:0000256" key="8">
    <source>
        <dbReference type="RuleBase" id="RU003943"/>
    </source>
</evidence>
<dbReference type="GO" id="GO:0055085">
    <property type="term" value="P:transmembrane transport"/>
    <property type="evidence" value="ECO:0007669"/>
    <property type="project" value="InterPro"/>
</dbReference>
<evidence type="ECO:0000256" key="9">
    <source>
        <dbReference type="SAM" id="Phobius"/>
    </source>
</evidence>
<keyword evidence="4" id="KW-1003">Cell membrane</keyword>
<keyword evidence="6 9" id="KW-1133">Transmembrane helix</keyword>
<evidence type="ECO:0000313" key="10">
    <source>
        <dbReference type="EMBL" id="RGT57915.1"/>
    </source>
</evidence>
<feature type="transmembrane region" description="Helical" evidence="9">
    <location>
        <begin position="177"/>
        <end position="201"/>
    </location>
</feature>
<sequence>MENITQILFSYDFLVVAIGTVLLAIPSAIVGCFSVYKGQSLMADAVGHASYPGVVIAFMLFSIRSSVILTLGAAVVGILAYLTIQMIRKHSVIDFDAALAITLTGFFGLGMVLKSYLQGNSSYMRASQAGLKNYIFGSAAFIMKEDIIMIAICAIIATVLLVLFYKELVASIFDPQFASSIGISMPIVSGVLLLMMVMFIVVGLKCIGAILISSFLTMPCICANQHSRNLKQVLCIAAGVAGVSAFIGTFLSTAYSGIATGPMVILCMGTFTILSMIFGKYGLIAQRKRRKDTKSCQKYC</sequence>
<name>A0A412PIB5_9FIRM</name>
<evidence type="ECO:0000256" key="6">
    <source>
        <dbReference type="ARBA" id="ARBA00022989"/>
    </source>
</evidence>
<keyword evidence="7 9" id="KW-0472">Membrane</keyword>
<dbReference type="PANTHER" id="PTHR30477:SF3">
    <property type="entry name" value="METAL TRANSPORT SYSTEM MEMBRANE PROTEIN CT_069-RELATED"/>
    <property type="match status" value="1"/>
</dbReference>
<evidence type="ECO:0000256" key="7">
    <source>
        <dbReference type="ARBA" id="ARBA00023136"/>
    </source>
</evidence>
<feature type="transmembrane region" description="Helical" evidence="9">
    <location>
        <begin position="95"/>
        <end position="117"/>
    </location>
</feature>
<dbReference type="AlphaFoldDB" id="A0A412PIB5"/>
<keyword evidence="3 8" id="KW-0813">Transport</keyword>
<dbReference type="RefSeq" id="WP_006525866.1">
    <property type="nucleotide sequence ID" value="NZ_AP028934.1"/>
</dbReference>
<comment type="similarity">
    <text evidence="2 8">Belongs to the ABC-3 integral membrane protein family.</text>
</comment>
<gene>
    <name evidence="10" type="ORF">DWX20_02370</name>
</gene>
<dbReference type="PANTHER" id="PTHR30477">
    <property type="entry name" value="ABC-TRANSPORTER METAL-BINDING PROTEIN"/>
    <property type="match status" value="1"/>
</dbReference>
<dbReference type="GO" id="GO:0043190">
    <property type="term" value="C:ATP-binding cassette (ABC) transporter complex"/>
    <property type="evidence" value="ECO:0007669"/>
    <property type="project" value="InterPro"/>
</dbReference>
<feature type="transmembrane region" description="Helical" evidence="9">
    <location>
        <begin position="56"/>
        <end position="83"/>
    </location>
</feature>